<dbReference type="CDD" id="cd14688">
    <property type="entry name" value="bZIP_YAP"/>
    <property type="match status" value="1"/>
</dbReference>
<feature type="compositionally biased region" description="Polar residues" evidence="1">
    <location>
        <begin position="348"/>
        <end position="373"/>
    </location>
</feature>
<accession>A0A6A5UCK5</accession>
<evidence type="ECO:0000313" key="2">
    <source>
        <dbReference type="EMBL" id="KAF1962040.1"/>
    </source>
</evidence>
<dbReference type="EMBL" id="ML976980">
    <property type="protein sequence ID" value="KAF1962040.1"/>
    <property type="molecule type" value="Genomic_DNA"/>
</dbReference>
<proteinExistence type="predicted"/>
<dbReference type="PANTHER" id="PTHR38166:SF1">
    <property type="entry name" value="C2H2-TYPE DOMAIN-CONTAINING PROTEIN"/>
    <property type="match status" value="1"/>
</dbReference>
<feature type="region of interest" description="Disordered" evidence="1">
    <location>
        <begin position="174"/>
        <end position="203"/>
    </location>
</feature>
<dbReference type="SUPFAM" id="SSF57959">
    <property type="entry name" value="Leucine zipper domain"/>
    <property type="match status" value="1"/>
</dbReference>
<dbReference type="OrthoDB" id="4738706at2759"/>
<organism evidence="2 3">
    <name type="scientific">Byssothecium circinans</name>
    <dbReference type="NCBI Taxonomy" id="147558"/>
    <lineage>
        <taxon>Eukaryota</taxon>
        <taxon>Fungi</taxon>
        <taxon>Dikarya</taxon>
        <taxon>Ascomycota</taxon>
        <taxon>Pezizomycotina</taxon>
        <taxon>Dothideomycetes</taxon>
        <taxon>Pleosporomycetidae</taxon>
        <taxon>Pleosporales</taxon>
        <taxon>Massarineae</taxon>
        <taxon>Massarinaceae</taxon>
        <taxon>Byssothecium</taxon>
    </lineage>
</organism>
<feature type="compositionally biased region" description="Polar residues" evidence="1">
    <location>
        <begin position="21"/>
        <end position="37"/>
    </location>
</feature>
<reference evidence="2" key="1">
    <citation type="journal article" date="2020" name="Stud. Mycol.">
        <title>101 Dothideomycetes genomes: a test case for predicting lifestyles and emergence of pathogens.</title>
        <authorList>
            <person name="Haridas S."/>
            <person name="Albert R."/>
            <person name="Binder M."/>
            <person name="Bloem J."/>
            <person name="Labutti K."/>
            <person name="Salamov A."/>
            <person name="Andreopoulos B."/>
            <person name="Baker S."/>
            <person name="Barry K."/>
            <person name="Bills G."/>
            <person name="Bluhm B."/>
            <person name="Cannon C."/>
            <person name="Castanera R."/>
            <person name="Culley D."/>
            <person name="Daum C."/>
            <person name="Ezra D."/>
            <person name="Gonzalez J."/>
            <person name="Henrissat B."/>
            <person name="Kuo A."/>
            <person name="Liang C."/>
            <person name="Lipzen A."/>
            <person name="Lutzoni F."/>
            <person name="Magnuson J."/>
            <person name="Mondo S."/>
            <person name="Nolan M."/>
            <person name="Ohm R."/>
            <person name="Pangilinan J."/>
            <person name="Park H.-J."/>
            <person name="Ramirez L."/>
            <person name="Alfaro M."/>
            <person name="Sun H."/>
            <person name="Tritt A."/>
            <person name="Yoshinaga Y."/>
            <person name="Zwiers L.-H."/>
            <person name="Turgeon B."/>
            <person name="Goodwin S."/>
            <person name="Spatafora J."/>
            <person name="Crous P."/>
            <person name="Grigoriev I."/>
        </authorList>
    </citation>
    <scope>NUCLEOTIDE SEQUENCE</scope>
    <source>
        <strain evidence="2">CBS 675.92</strain>
    </source>
</reference>
<dbReference type="Proteomes" id="UP000800035">
    <property type="component" value="Unassembled WGS sequence"/>
</dbReference>
<dbReference type="InterPro" id="IPR046347">
    <property type="entry name" value="bZIP_sf"/>
</dbReference>
<sequence length="679" mass="75395">MDPRSFDDSLSEADNAPELTDSCTTTQSDISRGLSDNDTQAIYSLGPISLSPYSLGPYSHGPYSHARSFQPRCPQPLLPEPLLPEPLLPEPLLPEPLLPEPLLPEPLLSKLLLSQAHNFTQDGEEEPYTEEKVNAWHGEKRLSTLPPVPSLSVASTVSSTISKSMAAPVNAIGSKEAGHITSRGERAENRAAQRSFQERKEQHTRDLEVQISVLSDKYNKLETSHAELVRSYQRLQATIRTLGEEDNDAELNTASMLSTELNLPLSEGDSNEDLDNPSEGSSDVDWMSEGFGPRTPAQELPHDLCPLVSKTAMMLFVAFSAWRHNNGYHVRGGPSESSDGSPSHDSSQATNPPSTSCSLGVSNWGSASASQLGQKRRSDDDEEPPRAQRRAIDSSLGGKFRLLACPFAKRHPLKHRKCFKYTMEEIGRLKQHLKRVHQIPIHCTRCSQTFRTELERDEHLRQTAICEIQPAHNWDGISETQKKQLTKRLSQKKTKEENWYAVYDILFPGERRPTSPYVDHINLSEDMLALREFTLQEAPARIAAFARLQIPENLRNSQELVERFAQAAVHDVFDMVIERWMTGAQACGASPTRTAVDSGYVSGVSRDSNSIPPLQLTATARDLEHNLTTETTSTSADTMAPPLEPFPTALANPIDTLDWFSFDSSEFGFFSTGDAVDDR</sequence>
<evidence type="ECO:0008006" key="4">
    <source>
        <dbReference type="Google" id="ProtNLM"/>
    </source>
</evidence>
<dbReference type="Gene3D" id="1.20.5.170">
    <property type="match status" value="1"/>
</dbReference>
<evidence type="ECO:0000313" key="3">
    <source>
        <dbReference type="Proteomes" id="UP000800035"/>
    </source>
</evidence>
<keyword evidence="3" id="KW-1185">Reference proteome</keyword>
<feature type="region of interest" description="Disordered" evidence="1">
    <location>
        <begin position="1"/>
        <end position="37"/>
    </location>
</feature>
<dbReference type="GO" id="GO:0003700">
    <property type="term" value="F:DNA-binding transcription factor activity"/>
    <property type="evidence" value="ECO:0007669"/>
    <property type="project" value="InterPro"/>
</dbReference>
<name>A0A6A5UCK5_9PLEO</name>
<dbReference type="AlphaFoldDB" id="A0A6A5UCK5"/>
<feature type="compositionally biased region" description="Basic and acidic residues" evidence="1">
    <location>
        <begin position="176"/>
        <end position="203"/>
    </location>
</feature>
<protein>
    <recommendedName>
        <fullName evidence="4">BZIP domain-containing protein</fullName>
    </recommendedName>
</protein>
<gene>
    <name evidence="2" type="ORF">CC80DRAFT_202569</name>
</gene>
<feature type="region of interest" description="Disordered" evidence="1">
    <location>
        <begin position="263"/>
        <end position="297"/>
    </location>
</feature>
<feature type="compositionally biased region" description="Basic and acidic residues" evidence="1">
    <location>
        <begin position="376"/>
        <end position="392"/>
    </location>
</feature>
<dbReference type="PANTHER" id="PTHR38166">
    <property type="entry name" value="C2H2-TYPE DOMAIN-CONTAINING PROTEIN-RELATED"/>
    <property type="match status" value="1"/>
</dbReference>
<feature type="region of interest" description="Disordered" evidence="1">
    <location>
        <begin position="330"/>
        <end position="393"/>
    </location>
</feature>
<evidence type="ECO:0000256" key="1">
    <source>
        <dbReference type="SAM" id="MobiDB-lite"/>
    </source>
</evidence>
<feature type="compositionally biased region" description="Low complexity" evidence="1">
    <location>
        <begin position="332"/>
        <end position="347"/>
    </location>
</feature>